<evidence type="ECO:0000313" key="6">
    <source>
        <dbReference type="Proteomes" id="UP001151234"/>
    </source>
</evidence>
<dbReference type="PANTHER" id="PTHR30154">
    <property type="entry name" value="LEUCINE-RESPONSIVE REGULATORY PROTEIN"/>
    <property type="match status" value="1"/>
</dbReference>
<dbReference type="Gene3D" id="3.30.70.920">
    <property type="match status" value="1"/>
</dbReference>
<dbReference type="SMART" id="SM00344">
    <property type="entry name" value="HTH_ASNC"/>
    <property type="match status" value="1"/>
</dbReference>
<dbReference type="GO" id="GO:0043200">
    <property type="term" value="P:response to amino acid"/>
    <property type="evidence" value="ECO:0007669"/>
    <property type="project" value="TreeGrafter"/>
</dbReference>
<evidence type="ECO:0000256" key="2">
    <source>
        <dbReference type="ARBA" id="ARBA00023125"/>
    </source>
</evidence>
<evidence type="ECO:0000259" key="4">
    <source>
        <dbReference type="PROSITE" id="PS50956"/>
    </source>
</evidence>
<keyword evidence="3" id="KW-0804">Transcription</keyword>
<dbReference type="PROSITE" id="PS00519">
    <property type="entry name" value="HTH_ASNC_1"/>
    <property type="match status" value="1"/>
</dbReference>
<evidence type="ECO:0000256" key="1">
    <source>
        <dbReference type="ARBA" id="ARBA00023015"/>
    </source>
</evidence>
<dbReference type="Pfam" id="PF13412">
    <property type="entry name" value="HTH_24"/>
    <property type="match status" value="1"/>
</dbReference>
<dbReference type="InterPro" id="IPR036390">
    <property type="entry name" value="WH_DNA-bd_sf"/>
</dbReference>
<dbReference type="InterPro" id="IPR019888">
    <property type="entry name" value="Tscrpt_reg_AsnC-like"/>
</dbReference>
<dbReference type="PANTHER" id="PTHR30154:SF34">
    <property type="entry name" value="TRANSCRIPTIONAL REGULATOR AZLB"/>
    <property type="match status" value="1"/>
</dbReference>
<dbReference type="GO" id="GO:0043565">
    <property type="term" value="F:sequence-specific DNA binding"/>
    <property type="evidence" value="ECO:0007669"/>
    <property type="project" value="InterPro"/>
</dbReference>
<keyword evidence="1" id="KW-0805">Transcription regulation</keyword>
<name>A0A9X3UH46_9HYPH</name>
<dbReference type="InterPro" id="IPR019887">
    <property type="entry name" value="Tscrpt_reg_AsnC/Lrp_C"/>
</dbReference>
<organism evidence="5 6">
    <name type="scientific">Hoeflea prorocentri</name>
    <dbReference type="NCBI Taxonomy" id="1922333"/>
    <lineage>
        <taxon>Bacteria</taxon>
        <taxon>Pseudomonadati</taxon>
        <taxon>Pseudomonadota</taxon>
        <taxon>Alphaproteobacteria</taxon>
        <taxon>Hyphomicrobiales</taxon>
        <taxon>Rhizobiaceae</taxon>
        <taxon>Hoeflea</taxon>
    </lineage>
</organism>
<dbReference type="InterPro" id="IPR011008">
    <property type="entry name" value="Dimeric_a/b-barrel"/>
</dbReference>
<feature type="domain" description="HTH asnC-type" evidence="4">
    <location>
        <begin position="3"/>
        <end position="64"/>
    </location>
</feature>
<dbReference type="Gene3D" id="1.10.10.10">
    <property type="entry name" value="Winged helix-like DNA-binding domain superfamily/Winged helix DNA-binding domain"/>
    <property type="match status" value="1"/>
</dbReference>
<dbReference type="PROSITE" id="PS50956">
    <property type="entry name" value="HTH_ASNC_2"/>
    <property type="match status" value="1"/>
</dbReference>
<dbReference type="InterPro" id="IPR036388">
    <property type="entry name" value="WH-like_DNA-bd_sf"/>
</dbReference>
<dbReference type="RefSeq" id="WP_267988442.1">
    <property type="nucleotide sequence ID" value="NZ_JAPJZI010000001.1"/>
</dbReference>
<dbReference type="Proteomes" id="UP001151234">
    <property type="component" value="Unassembled WGS sequence"/>
</dbReference>
<dbReference type="SUPFAM" id="SSF54909">
    <property type="entry name" value="Dimeric alpha+beta barrel"/>
    <property type="match status" value="1"/>
</dbReference>
<comment type="caution">
    <text evidence="5">The sequence shown here is derived from an EMBL/GenBank/DDBJ whole genome shotgun (WGS) entry which is preliminary data.</text>
</comment>
<dbReference type="SUPFAM" id="SSF46785">
    <property type="entry name" value="Winged helix' DNA-binding domain"/>
    <property type="match status" value="1"/>
</dbReference>
<sequence length="152" mass="17153">MQLDKHDRHILRELQKDCQITNQALADTVGLSASVCWRRVNALEKSGIIRRYSAIVDGPSTGLGFQAIVYVSLVRHETSRLQEFIAAVTQREEVLECLATTGDADYHLRVICEDQAAYNQLLEEFLFQLPGIAHVRTSLILKEIKSQAYIPV</sequence>
<evidence type="ECO:0000313" key="5">
    <source>
        <dbReference type="EMBL" id="MDA5396959.1"/>
    </source>
</evidence>
<protein>
    <submittedName>
        <fullName evidence="5">Lrp/AsnC family transcriptional regulator</fullName>
    </submittedName>
</protein>
<dbReference type="InterPro" id="IPR019885">
    <property type="entry name" value="Tscrpt_reg_HTH_AsnC-type_CS"/>
</dbReference>
<keyword evidence="2" id="KW-0238">DNA-binding</keyword>
<proteinExistence type="predicted"/>
<reference evidence="5" key="1">
    <citation type="submission" date="2022-11" db="EMBL/GenBank/DDBJ databases">
        <title>Draft genome sequence of Hoeflea poritis E7-10 and Hoeflea prorocentri PM5-8, separated from scleractinian coral Porites lutea and marine dinoflagellate.</title>
        <authorList>
            <person name="Zhang G."/>
            <person name="Wei Q."/>
            <person name="Cai L."/>
        </authorList>
    </citation>
    <scope>NUCLEOTIDE SEQUENCE</scope>
    <source>
        <strain evidence="5">PM5-8</strain>
    </source>
</reference>
<dbReference type="Pfam" id="PF01037">
    <property type="entry name" value="AsnC_trans_reg"/>
    <property type="match status" value="1"/>
</dbReference>
<dbReference type="EMBL" id="JAPJZI010000001">
    <property type="protein sequence ID" value="MDA5396959.1"/>
    <property type="molecule type" value="Genomic_DNA"/>
</dbReference>
<dbReference type="GO" id="GO:0005829">
    <property type="term" value="C:cytosol"/>
    <property type="evidence" value="ECO:0007669"/>
    <property type="project" value="TreeGrafter"/>
</dbReference>
<dbReference type="InterPro" id="IPR000485">
    <property type="entry name" value="AsnC-type_HTH_dom"/>
</dbReference>
<dbReference type="PRINTS" id="PR00033">
    <property type="entry name" value="HTHASNC"/>
</dbReference>
<gene>
    <name evidence="5" type="ORF">OQ273_00105</name>
</gene>
<keyword evidence="6" id="KW-1185">Reference proteome</keyword>
<dbReference type="AlphaFoldDB" id="A0A9X3UH46"/>
<accession>A0A9X3UH46</accession>
<evidence type="ECO:0000256" key="3">
    <source>
        <dbReference type="ARBA" id="ARBA00023163"/>
    </source>
</evidence>